<protein>
    <submittedName>
        <fullName evidence="1">Uncharacterized protein</fullName>
    </submittedName>
</protein>
<reference evidence="1 2" key="1">
    <citation type="submission" date="2020-04" db="EMBL/GenBank/DDBJ databases">
        <title>Perkinsus olseni comparative genomics.</title>
        <authorList>
            <person name="Bogema D.R."/>
        </authorList>
    </citation>
    <scope>NUCLEOTIDE SEQUENCE [LARGE SCALE GENOMIC DNA]</scope>
    <source>
        <strain evidence="1">ATCC PRA-205</strain>
    </source>
</reference>
<organism evidence="1 2">
    <name type="scientific">Perkinsus olseni</name>
    <name type="common">Perkinsus atlanticus</name>
    <dbReference type="NCBI Taxonomy" id="32597"/>
    <lineage>
        <taxon>Eukaryota</taxon>
        <taxon>Sar</taxon>
        <taxon>Alveolata</taxon>
        <taxon>Perkinsozoa</taxon>
        <taxon>Perkinsea</taxon>
        <taxon>Perkinsida</taxon>
        <taxon>Perkinsidae</taxon>
        <taxon>Perkinsus</taxon>
    </lineage>
</organism>
<evidence type="ECO:0000313" key="2">
    <source>
        <dbReference type="Proteomes" id="UP000574390"/>
    </source>
</evidence>
<dbReference type="Proteomes" id="UP000574390">
    <property type="component" value="Unassembled WGS sequence"/>
</dbReference>
<name>A0A7J6TFP9_PEROL</name>
<dbReference type="AlphaFoldDB" id="A0A7J6TFP9"/>
<gene>
    <name evidence="1" type="ORF">FOZ62_001162</name>
</gene>
<evidence type="ECO:0000313" key="1">
    <source>
        <dbReference type="EMBL" id="KAF4744114.1"/>
    </source>
</evidence>
<accession>A0A7J6TFP9</accession>
<comment type="caution">
    <text evidence="1">The sequence shown here is derived from an EMBL/GenBank/DDBJ whole genome shotgun (WGS) entry which is preliminary data.</text>
</comment>
<sequence>RATIACEVVGITSAVEGVVLCTMKELSAMMLALLTRAVLSAALLATGSATMHASPVSGPPLPDPGYCAPDSHPEGVSGVTLDSMVIEEVAQSGHKMRMMFTCLEGEKVTTPDEVYLTRFA</sequence>
<proteinExistence type="predicted"/>
<feature type="non-terminal residue" evidence="1">
    <location>
        <position position="1"/>
    </location>
</feature>
<dbReference type="EMBL" id="JABANM010007522">
    <property type="protein sequence ID" value="KAF4744114.1"/>
    <property type="molecule type" value="Genomic_DNA"/>
</dbReference>